<feature type="compositionally biased region" description="Acidic residues" evidence="1">
    <location>
        <begin position="106"/>
        <end position="127"/>
    </location>
</feature>
<dbReference type="AlphaFoldDB" id="A0A1Y2CML6"/>
<dbReference type="Proteomes" id="UP000193642">
    <property type="component" value="Unassembled WGS sequence"/>
</dbReference>
<protein>
    <submittedName>
        <fullName evidence="2">Uncharacterized protein</fullName>
    </submittedName>
</protein>
<accession>A0A1Y2CML6</accession>
<keyword evidence="3" id="KW-1185">Reference proteome</keyword>
<proteinExistence type="predicted"/>
<feature type="region of interest" description="Disordered" evidence="1">
    <location>
        <begin position="105"/>
        <end position="127"/>
    </location>
</feature>
<evidence type="ECO:0000313" key="3">
    <source>
        <dbReference type="Proteomes" id="UP000193642"/>
    </source>
</evidence>
<feature type="compositionally biased region" description="Low complexity" evidence="1">
    <location>
        <begin position="352"/>
        <end position="371"/>
    </location>
</feature>
<comment type="caution">
    <text evidence="2">The sequence shown here is derived from an EMBL/GenBank/DDBJ whole genome shotgun (WGS) entry which is preliminary data.</text>
</comment>
<evidence type="ECO:0000256" key="1">
    <source>
        <dbReference type="SAM" id="MobiDB-lite"/>
    </source>
</evidence>
<name>A0A1Y2CML6_9FUNG</name>
<reference evidence="2 3" key="1">
    <citation type="submission" date="2016-07" db="EMBL/GenBank/DDBJ databases">
        <title>Pervasive Adenine N6-methylation of Active Genes in Fungi.</title>
        <authorList>
            <consortium name="DOE Joint Genome Institute"/>
            <person name="Mondo S.J."/>
            <person name="Dannebaum R.O."/>
            <person name="Kuo R.C."/>
            <person name="Labutti K."/>
            <person name="Haridas S."/>
            <person name="Kuo A."/>
            <person name="Salamov A."/>
            <person name="Ahrendt S.R."/>
            <person name="Lipzen A."/>
            <person name="Sullivan W."/>
            <person name="Andreopoulos W.B."/>
            <person name="Clum A."/>
            <person name="Lindquist E."/>
            <person name="Daum C."/>
            <person name="Ramamoorthy G.K."/>
            <person name="Gryganskyi A."/>
            <person name="Culley D."/>
            <person name="Magnuson J.K."/>
            <person name="James T.Y."/>
            <person name="O'Malley M.A."/>
            <person name="Stajich J.E."/>
            <person name="Spatafora J.W."/>
            <person name="Visel A."/>
            <person name="Grigoriev I.V."/>
        </authorList>
    </citation>
    <scope>NUCLEOTIDE SEQUENCE [LARGE SCALE GENOMIC DNA]</scope>
    <source>
        <strain evidence="2 3">JEL800</strain>
    </source>
</reference>
<feature type="region of interest" description="Disordered" evidence="1">
    <location>
        <begin position="352"/>
        <end position="380"/>
    </location>
</feature>
<dbReference type="EMBL" id="MCGO01000012">
    <property type="protein sequence ID" value="ORY48166.1"/>
    <property type="molecule type" value="Genomic_DNA"/>
</dbReference>
<gene>
    <name evidence="2" type="ORF">BCR33DRAFT_714581</name>
</gene>
<evidence type="ECO:0000313" key="2">
    <source>
        <dbReference type="EMBL" id="ORY48166.1"/>
    </source>
</evidence>
<organism evidence="2 3">
    <name type="scientific">Rhizoclosmatium globosum</name>
    <dbReference type="NCBI Taxonomy" id="329046"/>
    <lineage>
        <taxon>Eukaryota</taxon>
        <taxon>Fungi</taxon>
        <taxon>Fungi incertae sedis</taxon>
        <taxon>Chytridiomycota</taxon>
        <taxon>Chytridiomycota incertae sedis</taxon>
        <taxon>Chytridiomycetes</taxon>
        <taxon>Chytridiales</taxon>
        <taxon>Chytriomycetaceae</taxon>
        <taxon>Rhizoclosmatium</taxon>
    </lineage>
</organism>
<sequence length="401" mass="43072">MRRSRANSTTGVSKPQNRVVVDKYLTTATRWIFIISSRSCTVFIKQRCSWKHIILLDRYYTPSLVSRPRAGSYKSATPPTSDWSQFDQQHAFLPVGLGELYLNDFSESEDEEEEEEEELSEDEDEFDHFEEEEEDDFLLLFMKKSGGSEVGSYSATGAGSYVSNGATGFNSSVYGSLSGSVQSGFYQPDGLAIGATLSPSLKAVGITSGGIKKRRSSKQLPPAAATVVRNRGRSVSMGKMDLDDGLQFMIDGIDEHQHQQNQSRDSFYDDEGPWDEEEAAVPLLGPFAARGSFSGTPSSFVGQVIPEEGPGGQGLLPLLAATGLAAPSPELGPSANVGSFSSSFRNRHPPVTYSSTSTSFGGIGSLGRSSGPSGGFGGRSVERNVMSQFADAVAKRTAANK</sequence>
<dbReference type="OrthoDB" id="6077919at2759"/>